<evidence type="ECO:0000313" key="3">
    <source>
        <dbReference type="EMBL" id="GAT92404.1"/>
    </source>
</evidence>
<dbReference type="Pfam" id="PF07534">
    <property type="entry name" value="TLD"/>
    <property type="match status" value="1"/>
</dbReference>
<dbReference type="EMBL" id="BDEQ01000001">
    <property type="protein sequence ID" value="GAT92404.1"/>
    <property type="molecule type" value="Genomic_DNA"/>
</dbReference>
<accession>A0A175JG05</accession>
<dbReference type="InterPro" id="IPR006571">
    <property type="entry name" value="TLDc_dom"/>
</dbReference>
<name>A0A175JG05_ENTHI</name>
<dbReference type="VEuPathDB" id="AmoebaDB:EHI5A_008310"/>
<organism evidence="3 4">
    <name type="scientific">Entamoeba histolytica</name>
    <dbReference type="NCBI Taxonomy" id="5759"/>
    <lineage>
        <taxon>Eukaryota</taxon>
        <taxon>Amoebozoa</taxon>
        <taxon>Evosea</taxon>
        <taxon>Archamoebae</taxon>
        <taxon>Mastigamoebida</taxon>
        <taxon>Entamoebidae</taxon>
        <taxon>Entamoeba</taxon>
    </lineage>
</organism>
<reference evidence="3 4" key="1">
    <citation type="submission" date="2016-05" db="EMBL/GenBank/DDBJ databases">
        <title>First whole genome sequencing of Entamoeba histolytica HM1:IMSS-clone-6.</title>
        <authorList>
            <person name="Mukherjee Avik.K."/>
            <person name="Izumyama S."/>
            <person name="Nakada-Tsukui K."/>
            <person name="Nozaki T."/>
        </authorList>
    </citation>
    <scope>NUCLEOTIDE SEQUENCE [LARGE SCALE GENOMIC DNA]</scope>
    <source>
        <strain evidence="3 4">HM1:IMSS clone 6</strain>
    </source>
</reference>
<dbReference type="VEuPathDB" id="AmoebaDB:EHI7A_015210"/>
<dbReference type="VEuPathDB" id="AmoebaDB:EHI_178800"/>
<feature type="region of interest" description="Disordered" evidence="1">
    <location>
        <begin position="103"/>
        <end position="139"/>
    </location>
</feature>
<evidence type="ECO:0000259" key="2">
    <source>
        <dbReference type="Pfam" id="PF07534"/>
    </source>
</evidence>
<protein>
    <recommendedName>
        <fullName evidence="2">TLDc domain-containing protein</fullName>
    </recommendedName>
</protein>
<sequence length="349" mass="39981">MGDLFFWNNQTKIQIMGNQQGYIKNHNSRSGSLGTWNHVNSSFTLTVTDANNEKEKETIIVPKPKKMNRRSVIPSIKCSYTPNEKRRSKTGIALDYFESNSTSPLEELESPSLTPKCKRSYSVSSNGGRTPRSSKKSFCSTGVFSHRSITPKITKMLTPKHSPRYEEEDIEEEYLSEKFEPVSPAVEMVSNIIDIKTYDILFDSRFDPLDNRTFNSKIIGHSKILVIIATSDFDIFGIYNEEVIPPFKKKGNINLETTQKFFLFTYNNNTQQIIHRKKNNTKSLTLYYENDSPFILTVFSAFWILSDGTCSIHQGFKNNYACTPCINPFSSQQTARKINAQFIFVIECH</sequence>
<feature type="compositionally biased region" description="Low complexity" evidence="1">
    <location>
        <begin position="103"/>
        <end position="115"/>
    </location>
</feature>
<proteinExistence type="predicted"/>
<evidence type="ECO:0000256" key="1">
    <source>
        <dbReference type="SAM" id="MobiDB-lite"/>
    </source>
</evidence>
<comment type="caution">
    <text evidence="3">The sequence shown here is derived from an EMBL/GenBank/DDBJ whole genome shotgun (WGS) entry which is preliminary data.</text>
</comment>
<dbReference type="eggNOG" id="ENOG502RFQ7">
    <property type="taxonomic scope" value="Eukaryota"/>
</dbReference>
<dbReference type="AlphaFoldDB" id="A0A175JG05"/>
<dbReference type="VEuPathDB" id="AmoebaDB:EHI8A_011620"/>
<feature type="domain" description="TLDc" evidence="2">
    <location>
        <begin position="193"/>
        <end position="283"/>
    </location>
</feature>
<dbReference type="Proteomes" id="UP000078387">
    <property type="component" value="Unassembled WGS sequence"/>
</dbReference>
<evidence type="ECO:0000313" key="4">
    <source>
        <dbReference type="Proteomes" id="UP000078387"/>
    </source>
</evidence>
<dbReference type="VEuPathDB" id="AmoebaDB:KM1_037010"/>
<gene>
    <name evidence="3" type="ORF">CL6EHI_178800</name>
</gene>